<evidence type="ECO:0000259" key="2">
    <source>
        <dbReference type="PROSITE" id="PS50943"/>
    </source>
</evidence>
<sequence>MNPEIFKKLRLKKGYTLADMCQMTGYTASFLSQLERGLKKPSLNSLRKIAECLEVPIIFFFMEDNNIHSSENSTDNRCVVIHKNSRDKLVLPGITAEYELLTPNSMDSKVKPEIIGLYYKLDLGCWSSEKMITHKADESIIVLKGKVKVYAGDSVYELEEGDSILIKKNTPHNILNCGEEISVNLSYTKNDYFL</sequence>
<accession>A0ABS8N8Q1</accession>
<keyword evidence="4" id="KW-1185">Reference proteome</keyword>
<dbReference type="PANTHER" id="PTHR46797">
    <property type="entry name" value="HTH-TYPE TRANSCRIPTIONAL REGULATOR"/>
    <property type="match status" value="1"/>
</dbReference>
<dbReference type="EMBL" id="JAJJPB010000024">
    <property type="protein sequence ID" value="MCC9296173.1"/>
    <property type="molecule type" value="Genomic_DNA"/>
</dbReference>
<organism evidence="3 4">
    <name type="scientific">Clostridium aromativorans</name>
    <dbReference type="NCBI Taxonomy" id="2836848"/>
    <lineage>
        <taxon>Bacteria</taxon>
        <taxon>Bacillati</taxon>
        <taxon>Bacillota</taxon>
        <taxon>Clostridia</taxon>
        <taxon>Eubacteriales</taxon>
        <taxon>Clostridiaceae</taxon>
        <taxon>Clostridium</taxon>
    </lineage>
</organism>
<dbReference type="Gene3D" id="1.10.260.40">
    <property type="entry name" value="lambda repressor-like DNA-binding domains"/>
    <property type="match status" value="1"/>
</dbReference>
<dbReference type="InterPro" id="IPR010982">
    <property type="entry name" value="Lambda_DNA-bd_dom_sf"/>
</dbReference>
<evidence type="ECO:0000256" key="1">
    <source>
        <dbReference type="ARBA" id="ARBA00023125"/>
    </source>
</evidence>
<gene>
    <name evidence="3" type="ORF">LN736_15035</name>
</gene>
<dbReference type="InterPro" id="IPR013096">
    <property type="entry name" value="Cupin_2"/>
</dbReference>
<dbReference type="Proteomes" id="UP001165422">
    <property type="component" value="Unassembled WGS sequence"/>
</dbReference>
<dbReference type="Pfam" id="PF07883">
    <property type="entry name" value="Cupin_2"/>
    <property type="match status" value="1"/>
</dbReference>
<dbReference type="SUPFAM" id="SSF51182">
    <property type="entry name" value="RmlC-like cupins"/>
    <property type="match status" value="1"/>
</dbReference>
<dbReference type="CDD" id="cd02209">
    <property type="entry name" value="cupin_XRE_C"/>
    <property type="match status" value="1"/>
</dbReference>
<dbReference type="CDD" id="cd00093">
    <property type="entry name" value="HTH_XRE"/>
    <property type="match status" value="1"/>
</dbReference>
<dbReference type="PROSITE" id="PS50943">
    <property type="entry name" value="HTH_CROC1"/>
    <property type="match status" value="1"/>
</dbReference>
<dbReference type="RefSeq" id="WP_150358544.1">
    <property type="nucleotide sequence ID" value="NZ_JAJJPB010000024.1"/>
</dbReference>
<dbReference type="Pfam" id="PF01381">
    <property type="entry name" value="HTH_3"/>
    <property type="match status" value="1"/>
</dbReference>
<dbReference type="InterPro" id="IPR011051">
    <property type="entry name" value="RmlC_Cupin_sf"/>
</dbReference>
<evidence type="ECO:0000313" key="4">
    <source>
        <dbReference type="Proteomes" id="UP001165422"/>
    </source>
</evidence>
<dbReference type="InterPro" id="IPR050807">
    <property type="entry name" value="TransReg_Diox_bact_type"/>
</dbReference>
<dbReference type="Gene3D" id="2.60.120.10">
    <property type="entry name" value="Jelly Rolls"/>
    <property type="match status" value="1"/>
</dbReference>
<dbReference type="SMART" id="SM00530">
    <property type="entry name" value="HTH_XRE"/>
    <property type="match status" value="1"/>
</dbReference>
<dbReference type="SUPFAM" id="SSF47413">
    <property type="entry name" value="lambda repressor-like DNA-binding domains"/>
    <property type="match status" value="1"/>
</dbReference>
<dbReference type="PANTHER" id="PTHR46797:SF1">
    <property type="entry name" value="METHYLPHOSPHONATE SYNTHASE"/>
    <property type="match status" value="1"/>
</dbReference>
<evidence type="ECO:0000313" key="3">
    <source>
        <dbReference type="EMBL" id="MCC9296173.1"/>
    </source>
</evidence>
<reference evidence="3" key="1">
    <citation type="submission" date="2021-11" db="EMBL/GenBank/DDBJ databases">
        <authorList>
            <person name="Qingchun L."/>
            <person name="Dong Z."/>
            <person name="Zongwei Q."/>
            <person name="Jia Z."/>
            <person name="Duotao L."/>
        </authorList>
    </citation>
    <scope>NUCLEOTIDE SEQUENCE</scope>
    <source>
        <strain evidence="3">WLY-B-L2</strain>
    </source>
</reference>
<dbReference type="InterPro" id="IPR014710">
    <property type="entry name" value="RmlC-like_jellyroll"/>
</dbReference>
<dbReference type="InterPro" id="IPR001387">
    <property type="entry name" value="Cro/C1-type_HTH"/>
</dbReference>
<keyword evidence="1" id="KW-0238">DNA-binding</keyword>
<proteinExistence type="predicted"/>
<feature type="domain" description="HTH cro/C1-type" evidence="2">
    <location>
        <begin position="6"/>
        <end position="60"/>
    </location>
</feature>
<comment type="caution">
    <text evidence="3">The sequence shown here is derived from an EMBL/GenBank/DDBJ whole genome shotgun (WGS) entry which is preliminary data.</text>
</comment>
<name>A0ABS8N8Q1_9CLOT</name>
<protein>
    <submittedName>
        <fullName evidence="3">XRE family transcriptional regulator</fullName>
    </submittedName>
</protein>